<dbReference type="EMBL" id="MN740360">
    <property type="protein sequence ID" value="QHU02612.1"/>
    <property type="molecule type" value="Genomic_DNA"/>
</dbReference>
<proteinExistence type="predicted"/>
<reference evidence="1" key="1">
    <citation type="journal article" date="2020" name="Nature">
        <title>Giant virus diversity and host interactions through global metagenomics.</title>
        <authorList>
            <person name="Schulz F."/>
            <person name="Roux S."/>
            <person name="Paez-Espino D."/>
            <person name="Jungbluth S."/>
            <person name="Walsh D.A."/>
            <person name="Denef V.J."/>
            <person name="McMahon K.D."/>
            <person name="Konstantinidis K.T."/>
            <person name="Eloe-Fadrosh E.A."/>
            <person name="Kyrpides N.C."/>
            <person name="Woyke T."/>
        </authorList>
    </citation>
    <scope>NUCLEOTIDE SEQUENCE</scope>
    <source>
        <strain evidence="1">GVMAG-M-3300025880-76</strain>
    </source>
</reference>
<accession>A0A6C0JAD8</accession>
<organism evidence="1">
    <name type="scientific">viral metagenome</name>
    <dbReference type="NCBI Taxonomy" id="1070528"/>
    <lineage>
        <taxon>unclassified sequences</taxon>
        <taxon>metagenomes</taxon>
        <taxon>organismal metagenomes</taxon>
    </lineage>
</organism>
<protein>
    <submittedName>
        <fullName evidence="1">Uncharacterized protein</fullName>
    </submittedName>
</protein>
<sequence length="82" mass="9839">MGGKIPKFINNISQKKFKLSMIVYNKQPSTQINKFLVKKYTYPEPYYNETIHSIYHNRHKKIVYPQTYYDETIDSIYRNGGL</sequence>
<dbReference type="AlphaFoldDB" id="A0A6C0JAD8"/>
<evidence type="ECO:0000313" key="1">
    <source>
        <dbReference type="EMBL" id="QHU02612.1"/>
    </source>
</evidence>
<name>A0A6C0JAD8_9ZZZZ</name>